<evidence type="ECO:0000259" key="1">
    <source>
        <dbReference type="Pfam" id="PF12728"/>
    </source>
</evidence>
<accession>A0A6F8XE50</accession>
<dbReference type="RefSeq" id="WP_172515242.1">
    <property type="nucleotide sequence ID" value="NZ_AP022869.1"/>
</dbReference>
<dbReference type="SUPFAM" id="SSF46955">
    <property type="entry name" value="Putative DNA-binding domain"/>
    <property type="match status" value="1"/>
</dbReference>
<name>A0A6F8XE50_9GAMM</name>
<evidence type="ECO:0000313" key="3">
    <source>
        <dbReference type="Proteomes" id="UP000501053"/>
    </source>
</evidence>
<dbReference type="InterPro" id="IPR009061">
    <property type="entry name" value="DNA-bd_dom_put_sf"/>
</dbReference>
<dbReference type="Proteomes" id="UP000501053">
    <property type="component" value="Chromosome"/>
</dbReference>
<dbReference type="InterPro" id="IPR041657">
    <property type="entry name" value="HTH_17"/>
</dbReference>
<dbReference type="Gene3D" id="1.10.238.160">
    <property type="match status" value="1"/>
</dbReference>
<feature type="domain" description="Helix-turn-helix" evidence="1">
    <location>
        <begin position="6"/>
        <end position="57"/>
    </location>
</feature>
<gene>
    <name evidence="2" type="ORF">HMEPL2_27390</name>
</gene>
<organism evidence="2 3">
    <name type="scientific">Vreelandella aquamarina</name>
    <dbReference type="NCBI Taxonomy" id="77097"/>
    <lineage>
        <taxon>Bacteria</taxon>
        <taxon>Pseudomonadati</taxon>
        <taxon>Pseudomonadota</taxon>
        <taxon>Gammaproteobacteria</taxon>
        <taxon>Oceanospirillales</taxon>
        <taxon>Halomonadaceae</taxon>
        <taxon>Vreelandella</taxon>
    </lineage>
</organism>
<protein>
    <recommendedName>
        <fullName evidence="1">Helix-turn-helix domain-containing protein</fullName>
    </recommendedName>
</protein>
<sequence>MTPYTYLTVRQAATRLAVSVPTVWRWARERPDFPKPHRLGPNCTRWRLSDIEAWEAKHGEVAS</sequence>
<reference evidence="2 3" key="1">
    <citation type="submission" date="2020-03" db="EMBL/GenBank/DDBJ databases">
        <title>Complete Genome Sequence of Halomonas meridiana strain Eplume2, isolated from hydrothermal-plume in the north east Pacific Ocean.</title>
        <authorList>
            <person name="Kurihara Y."/>
            <person name="Kawai S."/>
            <person name="Sakai A."/>
            <person name="Galipon J."/>
            <person name="Arakawa K."/>
        </authorList>
    </citation>
    <scope>NUCLEOTIDE SEQUENCE [LARGE SCALE GENOMIC DNA]</scope>
    <source>
        <strain evidence="2 3">Eplume2</strain>
    </source>
</reference>
<dbReference type="EMBL" id="AP022869">
    <property type="protein sequence ID" value="BCB72388.1"/>
    <property type="molecule type" value="Genomic_DNA"/>
</dbReference>
<proteinExistence type="predicted"/>
<evidence type="ECO:0000313" key="2">
    <source>
        <dbReference type="EMBL" id="BCB72388.1"/>
    </source>
</evidence>
<keyword evidence="3" id="KW-1185">Reference proteome</keyword>
<dbReference type="AlphaFoldDB" id="A0A6F8XE50"/>
<dbReference type="Pfam" id="PF12728">
    <property type="entry name" value="HTH_17"/>
    <property type="match status" value="1"/>
</dbReference>